<organism evidence="1 2">
    <name type="scientific">Eiseniibacteriota bacterium</name>
    <dbReference type="NCBI Taxonomy" id="2212470"/>
    <lineage>
        <taxon>Bacteria</taxon>
        <taxon>Candidatus Eiseniibacteriota</taxon>
    </lineage>
</organism>
<gene>
    <name evidence="1" type="ORF">E6K81_14700</name>
</gene>
<dbReference type="Proteomes" id="UP000319771">
    <property type="component" value="Unassembled WGS sequence"/>
</dbReference>
<evidence type="ECO:0000313" key="1">
    <source>
        <dbReference type="EMBL" id="TMQ69534.1"/>
    </source>
</evidence>
<dbReference type="EMBL" id="VBPB01000300">
    <property type="protein sequence ID" value="TMQ69534.1"/>
    <property type="molecule type" value="Genomic_DNA"/>
</dbReference>
<reference evidence="1 2" key="1">
    <citation type="journal article" date="2019" name="Nat. Microbiol.">
        <title>Mediterranean grassland soil C-N compound turnover is dependent on rainfall and depth, and is mediated by genomically divergent microorganisms.</title>
        <authorList>
            <person name="Diamond S."/>
            <person name="Andeer P.F."/>
            <person name="Li Z."/>
            <person name="Crits-Christoph A."/>
            <person name="Burstein D."/>
            <person name="Anantharaman K."/>
            <person name="Lane K.R."/>
            <person name="Thomas B.C."/>
            <person name="Pan C."/>
            <person name="Northen T.R."/>
            <person name="Banfield J.F."/>
        </authorList>
    </citation>
    <scope>NUCLEOTIDE SEQUENCE [LARGE SCALE GENOMIC DNA]</scope>
    <source>
        <strain evidence="1">WS_11</strain>
    </source>
</reference>
<accession>A0A538U0V2</accession>
<protein>
    <submittedName>
        <fullName evidence="1">Uncharacterized protein</fullName>
    </submittedName>
</protein>
<comment type="caution">
    <text evidence="1">The sequence shown here is derived from an EMBL/GenBank/DDBJ whole genome shotgun (WGS) entry which is preliminary data.</text>
</comment>
<evidence type="ECO:0000313" key="2">
    <source>
        <dbReference type="Proteomes" id="UP000319771"/>
    </source>
</evidence>
<sequence>MPARQYWDDAKAVGREFKERVVPGFRGKTAWDVWVLFDEKATWDSAGEHVIDWGSTVAATEEDLFAQLERVAEPRRDG</sequence>
<proteinExistence type="predicted"/>
<name>A0A538U0V2_UNCEI</name>
<dbReference type="AlphaFoldDB" id="A0A538U0V2"/>